<gene>
    <name evidence="1" type="ORF">B4099_3464</name>
</gene>
<evidence type="ECO:0000313" key="2">
    <source>
        <dbReference type="Proteomes" id="UP000075304"/>
    </source>
</evidence>
<evidence type="ECO:0000313" key="1">
    <source>
        <dbReference type="EMBL" id="KYC65834.1"/>
    </source>
</evidence>
<reference evidence="1 2" key="1">
    <citation type="submission" date="2016-01" db="EMBL/GenBank/DDBJ databases">
        <title>Genome Sequences of Twelve Sporeforming Bacillus Species Isolated from Foods.</title>
        <authorList>
            <person name="Berendsen E.M."/>
            <person name="Wells-Bennik M.H."/>
            <person name="Krawcyk A.O."/>
            <person name="De Jong A."/>
            <person name="Holsappel S."/>
            <person name="Eijlander R.T."/>
            <person name="Kuipers O.P."/>
        </authorList>
    </citation>
    <scope>NUCLEOTIDE SEQUENCE [LARGE SCALE GENOMIC DNA]</scope>
    <source>
        <strain evidence="1 2">B4099</strain>
    </source>
</reference>
<comment type="caution">
    <text evidence="1">The sequence shown here is derived from an EMBL/GenBank/DDBJ whole genome shotgun (WGS) entry which is preliminary data.</text>
</comment>
<dbReference type="EMBL" id="LQYI01000085">
    <property type="protein sequence ID" value="KYC65834.1"/>
    <property type="molecule type" value="Genomic_DNA"/>
</dbReference>
<proteinExistence type="predicted"/>
<name>A0A150KAE3_HEYCO</name>
<accession>A0A150KAE3</accession>
<protein>
    <submittedName>
        <fullName evidence="1">Uncharacterized protein</fullName>
    </submittedName>
</protein>
<sequence>MPGLLRKNQKIPVASAQFWVLEHIFFVLSTKMQIFLKMRLKFEHFVNMK</sequence>
<dbReference type="PATRIC" id="fig|1398.25.peg.206"/>
<dbReference type="Proteomes" id="UP000075304">
    <property type="component" value="Unassembled WGS sequence"/>
</dbReference>
<dbReference type="AlphaFoldDB" id="A0A150KAE3"/>
<organism evidence="1 2">
    <name type="scientific">Heyndrickxia coagulans</name>
    <name type="common">Weizmannia coagulans</name>
    <dbReference type="NCBI Taxonomy" id="1398"/>
    <lineage>
        <taxon>Bacteria</taxon>
        <taxon>Bacillati</taxon>
        <taxon>Bacillota</taxon>
        <taxon>Bacilli</taxon>
        <taxon>Bacillales</taxon>
        <taxon>Bacillaceae</taxon>
        <taxon>Heyndrickxia</taxon>
    </lineage>
</organism>